<protein>
    <submittedName>
        <fullName evidence="1">Phage tail protein</fullName>
    </submittedName>
</protein>
<dbReference type="InterPro" id="IPR010667">
    <property type="entry name" value="Phage_T4_Gp19"/>
</dbReference>
<dbReference type="InterPro" id="IPR011747">
    <property type="entry name" value="CHP02241"/>
</dbReference>
<dbReference type="NCBIfam" id="TIGR02241">
    <property type="entry name" value="conserved hypothetical phage tail region protein"/>
    <property type="match status" value="1"/>
</dbReference>
<name>A0A6L8V0I3_9BACL</name>
<comment type="caution">
    <text evidence="1">The sequence shown here is derived from an EMBL/GenBank/DDBJ whole genome shotgun (WGS) entry which is preliminary data.</text>
</comment>
<proteinExistence type="predicted"/>
<dbReference type="Proteomes" id="UP000481087">
    <property type="component" value="Unassembled WGS sequence"/>
</dbReference>
<dbReference type="AlphaFoldDB" id="A0A6L8V0I3"/>
<organism evidence="1 2">
    <name type="scientific">Paenibacillus silvestris</name>
    <dbReference type="NCBI Taxonomy" id="2606219"/>
    <lineage>
        <taxon>Bacteria</taxon>
        <taxon>Bacillati</taxon>
        <taxon>Bacillota</taxon>
        <taxon>Bacilli</taxon>
        <taxon>Bacillales</taxon>
        <taxon>Paenibacillaceae</taxon>
        <taxon>Paenibacillus</taxon>
    </lineage>
</organism>
<evidence type="ECO:0000313" key="2">
    <source>
        <dbReference type="Proteomes" id="UP000481087"/>
    </source>
</evidence>
<keyword evidence="2" id="KW-1185">Reference proteome</keyword>
<dbReference type="EMBL" id="WTUZ01000020">
    <property type="protein sequence ID" value="MZQ83963.1"/>
    <property type="molecule type" value="Genomic_DNA"/>
</dbReference>
<dbReference type="PANTHER" id="PTHR38009">
    <property type="entry name" value="CONSERVED HYPOTHETICAL PHAGE TAIL PROTEIN"/>
    <property type="match status" value="1"/>
</dbReference>
<accession>A0A6L8V0I3</accession>
<gene>
    <name evidence="1" type="ORF">GQF01_17765</name>
</gene>
<evidence type="ECO:0000313" key="1">
    <source>
        <dbReference type="EMBL" id="MZQ83963.1"/>
    </source>
</evidence>
<dbReference type="PANTHER" id="PTHR38009:SF1">
    <property type="entry name" value="CONSERVED HYPOTHETICAL PHAGE TAIL PROTEIN"/>
    <property type="match status" value="1"/>
</dbReference>
<dbReference type="RefSeq" id="WP_161408068.1">
    <property type="nucleotide sequence ID" value="NZ_WTUZ01000020.1"/>
</dbReference>
<dbReference type="Pfam" id="PF06841">
    <property type="entry name" value="Phage_T4_gp19"/>
    <property type="match status" value="1"/>
</dbReference>
<sequence>MKISKPHNVGSAFRFVVELDGLIVGGFSEVTGMKSETEVKPLWEGGVNSHPHYMIEHTKYPNIVLKRGITNSSELWEWYDSVTQGKIKRKNGSIILHNQAGTEMCRWNFFGAFPVKWNGPDLNATSGSVAIESIELVHEGLKTIFKK</sequence>
<dbReference type="GO" id="GO:0005198">
    <property type="term" value="F:structural molecule activity"/>
    <property type="evidence" value="ECO:0007669"/>
    <property type="project" value="InterPro"/>
</dbReference>
<reference evidence="1 2" key="1">
    <citation type="submission" date="2019-12" db="EMBL/GenBank/DDBJ databases">
        <title>Paenibacillus sp. nov. sp. isolated from soil.</title>
        <authorList>
            <person name="Kim J."/>
            <person name="Jeong S.E."/>
            <person name="Jung H.S."/>
            <person name="Jeon C.O."/>
        </authorList>
    </citation>
    <scope>NUCLEOTIDE SEQUENCE [LARGE SCALE GENOMIC DNA]</scope>
    <source>
        <strain evidence="1 2">5J-6</strain>
    </source>
</reference>